<evidence type="ECO:0000256" key="5">
    <source>
        <dbReference type="RuleBase" id="RU367124"/>
    </source>
</evidence>
<dbReference type="InterPro" id="IPR031825">
    <property type="entry name" value="RXLR"/>
</dbReference>
<keyword evidence="3 5" id="KW-0964">Secreted</keyword>
<feature type="chain" id="PRO_5041014539" description="RxLR effector protein" evidence="5">
    <location>
        <begin position="24"/>
        <end position="149"/>
    </location>
</feature>
<dbReference type="EMBL" id="QXGD01003261">
    <property type="protein sequence ID" value="KAE9179170.1"/>
    <property type="molecule type" value="Genomic_DNA"/>
</dbReference>
<evidence type="ECO:0000313" key="7">
    <source>
        <dbReference type="Proteomes" id="UP000440367"/>
    </source>
</evidence>
<comment type="caution">
    <text evidence="6">The sequence shown here is derived from an EMBL/GenBank/DDBJ whole genome shotgun (WGS) entry which is preliminary data.</text>
</comment>
<dbReference type="AlphaFoldDB" id="A0A6A3WG29"/>
<dbReference type="Pfam" id="PF16810">
    <property type="entry name" value="RXLR"/>
    <property type="match status" value="1"/>
</dbReference>
<keyword evidence="4 5" id="KW-0732">Signal</keyword>
<comment type="domain">
    <text evidence="5">The RxLR-dEER motif acts to carry the protein into the host cell cytoplasm through binding to cell surface phosphatidylinositol-3-phosphate.</text>
</comment>
<evidence type="ECO:0000256" key="3">
    <source>
        <dbReference type="ARBA" id="ARBA00022525"/>
    </source>
</evidence>
<feature type="signal peptide" evidence="5">
    <location>
        <begin position="1"/>
        <end position="23"/>
    </location>
</feature>
<comment type="function">
    <text evidence="5">Effector that suppresses plant defense responses during pathogen infection.</text>
</comment>
<evidence type="ECO:0000256" key="4">
    <source>
        <dbReference type="ARBA" id="ARBA00022729"/>
    </source>
</evidence>
<evidence type="ECO:0000313" key="6">
    <source>
        <dbReference type="EMBL" id="KAE9179170.1"/>
    </source>
</evidence>
<proteinExistence type="inferred from homology"/>
<dbReference type="GO" id="GO:0005576">
    <property type="term" value="C:extracellular region"/>
    <property type="evidence" value="ECO:0007669"/>
    <property type="project" value="UniProtKB-SubCell"/>
</dbReference>
<name>A0A6A3WG29_9STRA</name>
<organism evidence="6 7">
    <name type="scientific">Phytophthora fragariae</name>
    <dbReference type="NCBI Taxonomy" id="53985"/>
    <lineage>
        <taxon>Eukaryota</taxon>
        <taxon>Sar</taxon>
        <taxon>Stramenopiles</taxon>
        <taxon>Oomycota</taxon>
        <taxon>Peronosporomycetes</taxon>
        <taxon>Peronosporales</taxon>
        <taxon>Peronosporaceae</taxon>
        <taxon>Phytophthora</taxon>
    </lineage>
</organism>
<comment type="subcellular location">
    <subcellularLocation>
        <location evidence="1 5">Secreted</location>
    </subcellularLocation>
</comment>
<gene>
    <name evidence="6" type="ORF">PF002_g27890</name>
</gene>
<evidence type="ECO:0000256" key="1">
    <source>
        <dbReference type="ARBA" id="ARBA00004613"/>
    </source>
</evidence>
<comment type="similarity">
    <text evidence="2 5">Belongs to the RxLR effector family.</text>
</comment>
<evidence type="ECO:0000256" key="2">
    <source>
        <dbReference type="ARBA" id="ARBA00010400"/>
    </source>
</evidence>
<protein>
    <recommendedName>
        <fullName evidence="5">RxLR effector protein</fullName>
    </recommendedName>
</protein>
<sequence length="149" mass="16411">MRLYLVLSAAVAVLSTTATSSGAINPATNLVENKDHGIRLLRSEAIDADDEERANMVLGGLIHDSKMTKKKLSSWVKSGNTMETVGARLGLQQGLSLEKNAEHMNYEALAKFIRMKFEAKNAGKQLPYAEFGTGLQTRRRRRIFSPDSS</sequence>
<accession>A0A6A3WG29</accession>
<reference evidence="6 7" key="1">
    <citation type="submission" date="2018-08" db="EMBL/GenBank/DDBJ databases">
        <title>Genomic investigation of the strawberry pathogen Phytophthora fragariae indicates pathogenicity is determined by transcriptional variation in three key races.</title>
        <authorList>
            <person name="Adams T.M."/>
            <person name="Armitage A.D."/>
            <person name="Sobczyk M.K."/>
            <person name="Bates H.J."/>
            <person name="Dunwell J.M."/>
            <person name="Nellist C.F."/>
            <person name="Harrison R.J."/>
        </authorList>
    </citation>
    <scope>NUCLEOTIDE SEQUENCE [LARGE SCALE GENOMIC DNA]</scope>
    <source>
        <strain evidence="6 7">BC-1</strain>
    </source>
</reference>
<dbReference type="Proteomes" id="UP000440367">
    <property type="component" value="Unassembled WGS sequence"/>
</dbReference>